<gene>
    <name evidence="2" type="ORF">DPMN_121948</name>
</gene>
<feature type="region of interest" description="Disordered" evidence="1">
    <location>
        <begin position="1"/>
        <end position="68"/>
    </location>
</feature>
<dbReference type="AlphaFoldDB" id="A0A9D4JRI7"/>
<protein>
    <submittedName>
        <fullName evidence="2">Uncharacterized protein</fullName>
    </submittedName>
</protein>
<reference evidence="2" key="1">
    <citation type="journal article" date="2019" name="bioRxiv">
        <title>The Genome of the Zebra Mussel, Dreissena polymorpha: A Resource for Invasive Species Research.</title>
        <authorList>
            <person name="McCartney M.A."/>
            <person name="Auch B."/>
            <person name="Kono T."/>
            <person name="Mallez S."/>
            <person name="Zhang Y."/>
            <person name="Obille A."/>
            <person name="Becker A."/>
            <person name="Abrahante J.E."/>
            <person name="Garbe J."/>
            <person name="Badalamenti J.P."/>
            <person name="Herman A."/>
            <person name="Mangelson H."/>
            <person name="Liachko I."/>
            <person name="Sullivan S."/>
            <person name="Sone E.D."/>
            <person name="Koren S."/>
            <person name="Silverstein K.A.T."/>
            <person name="Beckman K.B."/>
            <person name="Gohl D.M."/>
        </authorList>
    </citation>
    <scope>NUCLEOTIDE SEQUENCE</scope>
    <source>
        <strain evidence="2">Duluth1</strain>
        <tissue evidence="2">Whole animal</tissue>
    </source>
</reference>
<dbReference type="EMBL" id="JAIWYP010000005">
    <property type="protein sequence ID" value="KAH3820204.1"/>
    <property type="molecule type" value="Genomic_DNA"/>
</dbReference>
<evidence type="ECO:0000256" key="1">
    <source>
        <dbReference type="SAM" id="MobiDB-lite"/>
    </source>
</evidence>
<accession>A0A9D4JRI7</accession>
<comment type="caution">
    <text evidence="2">The sequence shown here is derived from an EMBL/GenBank/DDBJ whole genome shotgun (WGS) entry which is preliminary data.</text>
</comment>
<keyword evidence="3" id="KW-1185">Reference proteome</keyword>
<evidence type="ECO:0000313" key="3">
    <source>
        <dbReference type="Proteomes" id="UP000828390"/>
    </source>
</evidence>
<feature type="compositionally biased region" description="Basic and acidic residues" evidence="1">
    <location>
        <begin position="20"/>
        <end position="35"/>
    </location>
</feature>
<proteinExistence type="predicted"/>
<name>A0A9D4JRI7_DREPO</name>
<evidence type="ECO:0000313" key="2">
    <source>
        <dbReference type="EMBL" id="KAH3820204.1"/>
    </source>
</evidence>
<reference evidence="2" key="2">
    <citation type="submission" date="2020-11" db="EMBL/GenBank/DDBJ databases">
        <authorList>
            <person name="McCartney M.A."/>
            <person name="Auch B."/>
            <person name="Kono T."/>
            <person name="Mallez S."/>
            <person name="Becker A."/>
            <person name="Gohl D.M."/>
            <person name="Silverstein K.A.T."/>
            <person name="Koren S."/>
            <person name="Bechman K.B."/>
            <person name="Herman A."/>
            <person name="Abrahante J.E."/>
            <person name="Garbe J."/>
        </authorList>
    </citation>
    <scope>NUCLEOTIDE SEQUENCE</scope>
    <source>
        <strain evidence="2">Duluth1</strain>
        <tissue evidence="2">Whole animal</tissue>
    </source>
</reference>
<dbReference type="Proteomes" id="UP000828390">
    <property type="component" value="Unassembled WGS sequence"/>
</dbReference>
<feature type="compositionally biased region" description="Polar residues" evidence="1">
    <location>
        <begin position="59"/>
        <end position="68"/>
    </location>
</feature>
<sequence>MPSGHMQLTPRQSATLPKNLPDRRGTRKRLLDSLRRCQVRLGSRRRLPGGARSLRDRQSTFGKIQDNL</sequence>
<organism evidence="2 3">
    <name type="scientific">Dreissena polymorpha</name>
    <name type="common">Zebra mussel</name>
    <name type="synonym">Mytilus polymorpha</name>
    <dbReference type="NCBI Taxonomy" id="45954"/>
    <lineage>
        <taxon>Eukaryota</taxon>
        <taxon>Metazoa</taxon>
        <taxon>Spiralia</taxon>
        <taxon>Lophotrochozoa</taxon>
        <taxon>Mollusca</taxon>
        <taxon>Bivalvia</taxon>
        <taxon>Autobranchia</taxon>
        <taxon>Heteroconchia</taxon>
        <taxon>Euheterodonta</taxon>
        <taxon>Imparidentia</taxon>
        <taxon>Neoheterodontei</taxon>
        <taxon>Myida</taxon>
        <taxon>Dreissenoidea</taxon>
        <taxon>Dreissenidae</taxon>
        <taxon>Dreissena</taxon>
    </lineage>
</organism>